<dbReference type="AlphaFoldDB" id="A0A392SEW7"/>
<feature type="region of interest" description="Disordered" evidence="1">
    <location>
        <begin position="1"/>
        <end position="31"/>
    </location>
</feature>
<evidence type="ECO:0000313" key="2">
    <source>
        <dbReference type="EMBL" id="MCI46396.1"/>
    </source>
</evidence>
<dbReference type="Proteomes" id="UP000265520">
    <property type="component" value="Unassembled WGS sequence"/>
</dbReference>
<accession>A0A392SEW7</accession>
<comment type="caution">
    <text evidence="2">The sequence shown here is derived from an EMBL/GenBank/DDBJ whole genome shotgun (WGS) entry which is preliminary data.</text>
</comment>
<feature type="compositionally biased region" description="Polar residues" evidence="1">
    <location>
        <begin position="21"/>
        <end position="31"/>
    </location>
</feature>
<dbReference type="EMBL" id="LXQA010356982">
    <property type="protein sequence ID" value="MCI46396.1"/>
    <property type="molecule type" value="Genomic_DNA"/>
</dbReference>
<evidence type="ECO:0000313" key="3">
    <source>
        <dbReference type="Proteomes" id="UP000265520"/>
    </source>
</evidence>
<keyword evidence="3" id="KW-1185">Reference proteome</keyword>
<feature type="non-terminal residue" evidence="2">
    <location>
        <position position="1"/>
    </location>
</feature>
<proteinExistence type="predicted"/>
<sequence length="49" mass="5603">GVIHHSQEISKAFGSRARSPAHTQNARQSTKSWNILRKAMLHFEWTLMG</sequence>
<organism evidence="2 3">
    <name type="scientific">Trifolium medium</name>
    <dbReference type="NCBI Taxonomy" id="97028"/>
    <lineage>
        <taxon>Eukaryota</taxon>
        <taxon>Viridiplantae</taxon>
        <taxon>Streptophyta</taxon>
        <taxon>Embryophyta</taxon>
        <taxon>Tracheophyta</taxon>
        <taxon>Spermatophyta</taxon>
        <taxon>Magnoliopsida</taxon>
        <taxon>eudicotyledons</taxon>
        <taxon>Gunneridae</taxon>
        <taxon>Pentapetalae</taxon>
        <taxon>rosids</taxon>
        <taxon>fabids</taxon>
        <taxon>Fabales</taxon>
        <taxon>Fabaceae</taxon>
        <taxon>Papilionoideae</taxon>
        <taxon>50 kb inversion clade</taxon>
        <taxon>NPAAA clade</taxon>
        <taxon>Hologalegina</taxon>
        <taxon>IRL clade</taxon>
        <taxon>Trifolieae</taxon>
        <taxon>Trifolium</taxon>
    </lineage>
</organism>
<name>A0A392SEW7_9FABA</name>
<protein>
    <submittedName>
        <fullName evidence="2">Uncharacterized protein</fullName>
    </submittedName>
</protein>
<reference evidence="2 3" key="1">
    <citation type="journal article" date="2018" name="Front. Plant Sci.">
        <title>Red Clover (Trifolium pratense) and Zigzag Clover (T. medium) - A Picture of Genomic Similarities and Differences.</title>
        <authorList>
            <person name="Dluhosova J."/>
            <person name="Istvanek J."/>
            <person name="Nedelnik J."/>
            <person name="Repkova J."/>
        </authorList>
    </citation>
    <scope>NUCLEOTIDE SEQUENCE [LARGE SCALE GENOMIC DNA]</scope>
    <source>
        <strain evidence="3">cv. 10/8</strain>
        <tissue evidence="2">Leaf</tissue>
    </source>
</reference>
<evidence type="ECO:0000256" key="1">
    <source>
        <dbReference type="SAM" id="MobiDB-lite"/>
    </source>
</evidence>